<organism evidence="1 2">
    <name type="scientific">Dickeya solani</name>
    <dbReference type="NCBI Taxonomy" id="1089444"/>
    <lineage>
        <taxon>Bacteria</taxon>
        <taxon>Pseudomonadati</taxon>
        <taxon>Pseudomonadota</taxon>
        <taxon>Gammaproteobacteria</taxon>
        <taxon>Enterobacterales</taxon>
        <taxon>Pectobacteriaceae</taxon>
        <taxon>Dickeya</taxon>
    </lineage>
</organism>
<keyword evidence="2" id="KW-1185">Reference proteome</keyword>
<dbReference type="EMBL" id="JAWLLM010000043">
    <property type="protein sequence ID" value="MDV7044839.1"/>
    <property type="molecule type" value="Genomic_DNA"/>
</dbReference>
<dbReference type="Proteomes" id="UP001187868">
    <property type="component" value="Unassembled WGS sequence"/>
</dbReference>
<protein>
    <submittedName>
        <fullName evidence="1">DUF6453 family protein</fullName>
    </submittedName>
</protein>
<evidence type="ECO:0000313" key="1">
    <source>
        <dbReference type="EMBL" id="MDV7044839.1"/>
    </source>
</evidence>
<evidence type="ECO:0000313" key="2">
    <source>
        <dbReference type="Proteomes" id="UP001187868"/>
    </source>
</evidence>
<gene>
    <name evidence="1" type="ORF">RUJ08_22205</name>
</gene>
<reference evidence="1 2" key="1">
    <citation type="submission" date="2023-10" db="EMBL/GenBank/DDBJ databases">
        <title>Clonality and diversity in the soft rot Dickeya solani phytopathogen.</title>
        <authorList>
            <person name="Pedron J."/>
            <person name="Van Gijisegem F."/>
            <person name="Portier P."/>
            <person name="Taghouti G."/>
        </authorList>
    </citation>
    <scope>NUCLEOTIDE SEQUENCE [LARGE SCALE GENOMIC DNA]</scope>
    <source>
        <strain evidence="1 2">FVG2-MFV017-A9</strain>
    </source>
</reference>
<dbReference type="Pfam" id="PF20051">
    <property type="entry name" value="DUF6453"/>
    <property type="match status" value="1"/>
</dbReference>
<sequence length="337" mass="36873">MVIIVVGLYVQPVDGGKLVDISNNVKCPSYLGYVAPPMSDNGDSTTSHGIFNGGQLFVIPRRTCLIYNIEGSVNPRVVACSGVSISGGDVHCSYSMFNQFWDKNRVAMEYDVFQVINSQPQGFGLFLQNAANFFAISNQNVIGQCIKRISVTFAGSYALGVGSDAVVFAHWNHPDASIYLDRGSMTIYAYNNNGEAVYTVTMDIVVFSNQPPTPHDGGLTLWREDGVCVFSSRLPPLVWRGGYVDINSYPGAFVASNVPAEKPMVPLCSMGVHSSGPVLNGSYGMMFYAGFKMVNNQVTAWRSRQYRAWYEGALSLTEPYYQITPMSLPVIDAADYL</sequence>
<proteinExistence type="predicted"/>
<comment type="caution">
    <text evidence="1">The sequence shown here is derived from an EMBL/GenBank/DDBJ whole genome shotgun (WGS) entry which is preliminary data.</text>
</comment>
<name>A0ABU4ELB9_9GAMM</name>
<dbReference type="RefSeq" id="WP_226061748.1">
    <property type="nucleotide sequence ID" value="NZ_JAIZGA010000001.1"/>
</dbReference>
<accession>A0ABU4ELB9</accession>
<dbReference type="InterPro" id="IPR045604">
    <property type="entry name" value="DUF6453"/>
</dbReference>